<accession>A0A5B7FFJ2</accession>
<dbReference type="AlphaFoldDB" id="A0A5B7FFJ2"/>
<comment type="caution">
    <text evidence="1">The sequence shown here is derived from an EMBL/GenBank/DDBJ whole genome shotgun (WGS) entry which is preliminary data.</text>
</comment>
<name>A0A5B7FFJ2_PORTR</name>
<dbReference type="EMBL" id="VSRR010006076">
    <property type="protein sequence ID" value="MPC43999.1"/>
    <property type="molecule type" value="Genomic_DNA"/>
</dbReference>
<evidence type="ECO:0000313" key="2">
    <source>
        <dbReference type="Proteomes" id="UP000324222"/>
    </source>
</evidence>
<proteinExistence type="predicted"/>
<gene>
    <name evidence="1" type="ORF">E2C01_037658</name>
</gene>
<organism evidence="1 2">
    <name type="scientific">Portunus trituberculatus</name>
    <name type="common">Swimming crab</name>
    <name type="synonym">Neptunus trituberculatus</name>
    <dbReference type="NCBI Taxonomy" id="210409"/>
    <lineage>
        <taxon>Eukaryota</taxon>
        <taxon>Metazoa</taxon>
        <taxon>Ecdysozoa</taxon>
        <taxon>Arthropoda</taxon>
        <taxon>Crustacea</taxon>
        <taxon>Multicrustacea</taxon>
        <taxon>Malacostraca</taxon>
        <taxon>Eumalacostraca</taxon>
        <taxon>Eucarida</taxon>
        <taxon>Decapoda</taxon>
        <taxon>Pleocyemata</taxon>
        <taxon>Brachyura</taxon>
        <taxon>Eubrachyura</taxon>
        <taxon>Portunoidea</taxon>
        <taxon>Portunidae</taxon>
        <taxon>Portuninae</taxon>
        <taxon>Portunus</taxon>
    </lineage>
</organism>
<keyword evidence="2" id="KW-1185">Reference proteome</keyword>
<evidence type="ECO:0000313" key="1">
    <source>
        <dbReference type="EMBL" id="MPC43999.1"/>
    </source>
</evidence>
<dbReference type="Proteomes" id="UP000324222">
    <property type="component" value="Unassembled WGS sequence"/>
</dbReference>
<sequence>MHAEMKRKKNTAHKCTAISRRQNNPSVFVRLLHLFPTNRTSWARSLRGGKVNTGGEPRAECSIQRQTQYRNVPCVALYLLSVEGVVGAVRDTAPAADKLAAAVMYTSCRYPFLRAPSTTMEIDKRYYTSEWLAG</sequence>
<reference evidence="1 2" key="1">
    <citation type="submission" date="2019-05" db="EMBL/GenBank/DDBJ databases">
        <title>Another draft genome of Portunus trituberculatus and its Hox gene families provides insights of decapod evolution.</title>
        <authorList>
            <person name="Jeong J.-H."/>
            <person name="Song I."/>
            <person name="Kim S."/>
            <person name="Choi T."/>
            <person name="Kim D."/>
            <person name="Ryu S."/>
            <person name="Kim W."/>
        </authorList>
    </citation>
    <scope>NUCLEOTIDE SEQUENCE [LARGE SCALE GENOMIC DNA]</scope>
    <source>
        <tissue evidence="1">Muscle</tissue>
    </source>
</reference>
<protein>
    <submittedName>
        <fullName evidence="1">Uncharacterized protein</fullName>
    </submittedName>
</protein>